<evidence type="ECO:0000313" key="11">
    <source>
        <dbReference type="Proteomes" id="UP000663828"/>
    </source>
</evidence>
<feature type="repeat" description="ANK" evidence="6">
    <location>
        <begin position="216"/>
        <end position="248"/>
    </location>
</feature>
<feature type="compositionally biased region" description="Basic residues" evidence="8">
    <location>
        <begin position="552"/>
        <end position="563"/>
    </location>
</feature>
<dbReference type="GO" id="GO:0019208">
    <property type="term" value="F:phosphatase regulator activity"/>
    <property type="evidence" value="ECO:0007669"/>
    <property type="project" value="TreeGrafter"/>
</dbReference>
<dbReference type="GO" id="GO:0004857">
    <property type="term" value="F:enzyme inhibitor activity"/>
    <property type="evidence" value="ECO:0007669"/>
    <property type="project" value="TreeGrafter"/>
</dbReference>
<evidence type="ECO:0000256" key="3">
    <source>
        <dbReference type="ARBA" id="ARBA00022737"/>
    </source>
</evidence>
<dbReference type="FunFam" id="1.25.40.20:FF:000007">
    <property type="entry name" value="Phosphatase 1 regulatory subunit 12A"/>
    <property type="match status" value="1"/>
</dbReference>
<feature type="compositionally biased region" description="Polar residues" evidence="8">
    <location>
        <begin position="476"/>
        <end position="489"/>
    </location>
</feature>
<feature type="compositionally biased region" description="Polar residues" evidence="8">
    <location>
        <begin position="441"/>
        <end position="466"/>
    </location>
</feature>
<dbReference type="Proteomes" id="UP000663828">
    <property type="component" value="Unassembled WGS sequence"/>
</dbReference>
<feature type="compositionally biased region" description="Basic and acidic residues" evidence="8">
    <location>
        <begin position="542"/>
        <end position="551"/>
    </location>
</feature>
<comment type="similarity">
    <text evidence="5">Belongs to the NRARP family.</text>
</comment>
<dbReference type="CDD" id="cd21930">
    <property type="entry name" value="IPD_PPP1R12"/>
    <property type="match status" value="1"/>
</dbReference>
<feature type="region of interest" description="Disordered" evidence="8">
    <location>
        <begin position="336"/>
        <end position="362"/>
    </location>
</feature>
<proteinExistence type="inferred from homology"/>
<feature type="repeat" description="ANK" evidence="6">
    <location>
        <begin position="84"/>
        <end position="116"/>
    </location>
</feature>
<protein>
    <recommendedName>
        <fullName evidence="9">cGMP-dependent protein kinase interacting domain-containing protein</fullName>
    </recommendedName>
</protein>
<evidence type="ECO:0000256" key="7">
    <source>
        <dbReference type="SAM" id="Coils"/>
    </source>
</evidence>
<dbReference type="AlphaFoldDB" id="A0A813X0I8"/>
<dbReference type="Gene3D" id="6.10.140.390">
    <property type="match status" value="1"/>
</dbReference>
<keyword evidence="2" id="KW-0217">Developmental protein</keyword>
<feature type="compositionally biased region" description="Basic and acidic residues" evidence="8">
    <location>
        <begin position="336"/>
        <end position="345"/>
    </location>
</feature>
<evidence type="ECO:0000313" key="10">
    <source>
        <dbReference type="EMBL" id="CAF0868653.1"/>
    </source>
</evidence>
<dbReference type="SUPFAM" id="SSF48403">
    <property type="entry name" value="Ankyrin repeat"/>
    <property type="match status" value="1"/>
</dbReference>
<keyword evidence="4" id="KW-0963">Cytoplasm</keyword>
<keyword evidence="6" id="KW-0040">ANK repeat</keyword>
<feature type="coiled-coil region" evidence="7">
    <location>
        <begin position="758"/>
        <end position="841"/>
    </location>
</feature>
<evidence type="ECO:0000256" key="8">
    <source>
        <dbReference type="SAM" id="MobiDB-lite"/>
    </source>
</evidence>
<dbReference type="PANTHER" id="PTHR24179:SF21">
    <property type="entry name" value="MYOSIN BINDING SUBUNIT, ISOFORM O"/>
    <property type="match status" value="1"/>
</dbReference>
<comment type="caution">
    <text evidence="10">The sequence shown here is derived from an EMBL/GenBank/DDBJ whole genome shotgun (WGS) entry which is preliminary data.</text>
</comment>
<evidence type="ECO:0000256" key="2">
    <source>
        <dbReference type="ARBA" id="ARBA00022473"/>
    </source>
</evidence>
<gene>
    <name evidence="10" type="ORF">XAT740_LOCUS6374</name>
</gene>
<comment type="subcellular location">
    <subcellularLocation>
        <location evidence="1">Cytoplasm</location>
        <location evidence="1">Cytoskeleton</location>
    </subcellularLocation>
</comment>
<feature type="region of interest" description="Disordered" evidence="8">
    <location>
        <begin position="439"/>
        <end position="571"/>
    </location>
</feature>
<dbReference type="PROSITE" id="PS50297">
    <property type="entry name" value="ANK_REP_REGION"/>
    <property type="match status" value="4"/>
</dbReference>
<dbReference type="GO" id="GO:0005856">
    <property type="term" value="C:cytoskeleton"/>
    <property type="evidence" value="ECO:0007669"/>
    <property type="project" value="UniProtKB-SubCell"/>
</dbReference>
<dbReference type="InterPro" id="IPR036770">
    <property type="entry name" value="Ankyrin_rpt-contain_sf"/>
</dbReference>
<evidence type="ECO:0000259" key="9">
    <source>
        <dbReference type="Pfam" id="PF15898"/>
    </source>
</evidence>
<organism evidence="10 11">
    <name type="scientific">Adineta ricciae</name>
    <name type="common">Rotifer</name>
    <dbReference type="NCBI Taxonomy" id="249248"/>
    <lineage>
        <taxon>Eukaryota</taxon>
        <taxon>Metazoa</taxon>
        <taxon>Spiralia</taxon>
        <taxon>Gnathifera</taxon>
        <taxon>Rotifera</taxon>
        <taxon>Eurotatoria</taxon>
        <taxon>Bdelloidea</taxon>
        <taxon>Adinetida</taxon>
        <taxon>Adinetidae</taxon>
        <taxon>Adineta</taxon>
    </lineage>
</organism>
<evidence type="ECO:0000256" key="1">
    <source>
        <dbReference type="ARBA" id="ARBA00004245"/>
    </source>
</evidence>
<feature type="compositionally biased region" description="Low complexity" evidence="8">
    <location>
        <begin position="503"/>
        <end position="518"/>
    </location>
</feature>
<feature type="compositionally biased region" description="Polar residues" evidence="8">
    <location>
        <begin position="722"/>
        <end position="747"/>
    </location>
</feature>
<dbReference type="Pfam" id="PF12796">
    <property type="entry name" value="Ank_2"/>
    <property type="match status" value="2"/>
</dbReference>
<accession>A0A813X0I8</accession>
<dbReference type="Gene3D" id="1.25.40.20">
    <property type="entry name" value="Ankyrin repeat-containing domain"/>
    <property type="match status" value="2"/>
</dbReference>
<feature type="compositionally biased region" description="Polar residues" evidence="8">
    <location>
        <begin position="346"/>
        <end position="357"/>
    </location>
</feature>
<evidence type="ECO:0000256" key="4">
    <source>
        <dbReference type="ARBA" id="ARBA00023212"/>
    </source>
</evidence>
<evidence type="ECO:0000256" key="6">
    <source>
        <dbReference type="PROSITE-ProRule" id="PRU00023"/>
    </source>
</evidence>
<keyword evidence="11" id="KW-1185">Reference proteome</keyword>
<feature type="repeat" description="ANK" evidence="6">
    <location>
        <begin position="249"/>
        <end position="281"/>
    </location>
</feature>
<dbReference type="SMART" id="SM00248">
    <property type="entry name" value="ANK"/>
    <property type="match status" value="5"/>
</dbReference>
<dbReference type="GO" id="GO:0005737">
    <property type="term" value="C:cytoplasm"/>
    <property type="evidence" value="ECO:0007669"/>
    <property type="project" value="TreeGrafter"/>
</dbReference>
<dbReference type="PROSITE" id="PS50088">
    <property type="entry name" value="ANK_REPEAT"/>
    <property type="match status" value="4"/>
</dbReference>
<feature type="domain" description="cGMP-dependent protein kinase interacting" evidence="9">
    <location>
        <begin position="756"/>
        <end position="847"/>
    </location>
</feature>
<dbReference type="GO" id="GO:0019901">
    <property type="term" value="F:protein kinase binding"/>
    <property type="evidence" value="ECO:0007669"/>
    <property type="project" value="InterPro"/>
</dbReference>
<keyword evidence="3" id="KW-0677">Repeat</keyword>
<feature type="repeat" description="ANK" evidence="6">
    <location>
        <begin position="117"/>
        <end position="149"/>
    </location>
</feature>
<name>A0A813X0I8_ADIRI</name>
<dbReference type="InterPro" id="IPR002110">
    <property type="entry name" value="Ankyrin_rpt"/>
</dbReference>
<feature type="region of interest" description="Disordered" evidence="8">
    <location>
        <begin position="687"/>
        <end position="747"/>
    </location>
</feature>
<dbReference type="InterPro" id="IPR031775">
    <property type="entry name" value="PRKG1_interact"/>
</dbReference>
<dbReference type="EMBL" id="CAJNOR010000289">
    <property type="protein sequence ID" value="CAF0868653.1"/>
    <property type="molecule type" value="Genomic_DNA"/>
</dbReference>
<dbReference type="InterPro" id="IPR051226">
    <property type="entry name" value="PP1_Regulatory_Subunit"/>
</dbReference>
<evidence type="ECO:0000256" key="5">
    <source>
        <dbReference type="ARBA" id="ARBA00038386"/>
    </source>
</evidence>
<dbReference type="PANTHER" id="PTHR24179">
    <property type="entry name" value="PROTEIN PHOSPHATASE 1 REGULATORY SUBUNIT 12"/>
    <property type="match status" value="1"/>
</dbReference>
<reference evidence="10" key="1">
    <citation type="submission" date="2021-02" db="EMBL/GenBank/DDBJ databases">
        <authorList>
            <person name="Nowell W R."/>
        </authorList>
    </citation>
    <scope>NUCLEOTIDE SEQUENCE</scope>
</reference>
<dbReference type="Pfam" id="PF15898">
    <property type="entry name" value="PRKG1_interact"/>
    <property type="match status" value="1"/>
</dbReference>
<sequence>MLTGINPSISDEVNRQSSAIAKRREQLRRWDESETNRASTTIKHSQRVKFEQAYIFLAACSSEDREEIDKLLQRSVDINTSNVDGLTALHQACIDNNLHMVEYLLNKNADINCQDNEGWTPLHAASSCGNLDIVKYLLSRGAIVDVCNNEGELPIDIAEGEDIAACLEEDMRRKGIDDQQSRNYEHQLMIKHAQDSLNNNKNGLKSTADVIVHSRTGATALHVAAAKGYLDVIDLLVRAGANLKSVDNDGWTPLHAAAHWDKHDVIKYLVEKNASLDVKNYAGQTPLDVCDGETLELLKELKAKQPPMKNEPIETVKRILPTRPIDEQKSILRSELHNENLDKVNKPSQVDENSANGAPNLKEKLNNLQRSLHDLSNRYSRTNQEESFIPNFLINSTPTGSLTRSTIKYSLSSPQRTFTNPLQSLTTRNLNSNDIFHRENSNNLVSSPTQSLDAKVSRSVNQTQPPEASPRRWGTTDRTVGGETSNNTGPYVRRRSAAGVNESSLSTAPTTVVSVTSSLPPPTANVTVTSNDEIANGKRRTATREEEAEAQRKHRSAQARRERRSTQSVTVEDIKAAEQQIKNRTNEISSINNKIGAPSTPSTNEIETERLQKVIEEKKDKARKASGGNEDNVETILDISRRNESAAIVANDSLNIAEPRRRTNRVHNQRKNTGKIIWNDETKEVEIREDSVPKTSSEGSDDQQRPTPISRFENTSKDLRTNRSQSQEPLKKSLNISTSLPMNGINSNNDSTVMMKLYEEAKRRIDELNQCIERYERDIVERDQVIEKFKTSQYIESSLDKREKRAYERKISELEEDLKKMDSLKSDNTRLKEENAALIRVISKLSK</sequence>
<keyword evidence="4" id="KW-0206">Cytoskeleton</keyword>
<dbReference type="PRINTS" id="PR01415">
    <property type="entry name" value="ANKYRIN"/>
</dbReference>
<keyword evidence="7" id="KW-0175">Coiled coil</keyword>